<dbReference type="InterPro" id="IPR013790">
    <property type="entry name" value="Dwarfin"/>
</dbReference>
<evidence type="ECO:0000313" key="11">
    <source>
        <dbReference type="Proteomes" id="UP000580250"/>
    </source>
</evidence>
<evidence type="ECO:0000256" key="4">
    <source>
        <dbReference type="ARBA" id="ARBA00023015"/>
    </source>
</evidence>
<dbReference type="OrthoDB" id="5875866at2759"/>
<evidence type="ECO:0000313" key="10">
    <source>
        <dbReference type="EMBL" id="CAD2201195.1"/>
    </source>
</evidence>
<keyword evidence="6 7" id="KW-0539">Nucleus</keyword>
<dbReference type="GO" id="GO:0030154">
    <property type="term" value="P:cell differentiation"/>
    <property type="evidence" value="ECO:0007669"/>
    <property type="project" value="TreeGrafter"/>
</dbReference>
<dbReference type="InterPro" id="IPR003619">
    <property type="entry name" value="MAD_homology1_Dwarfin-type"/>
</dbReference>
<evidence type="ECO:0000256" key="3">
    <source>
        <dbReference type="ARBA" id="ARBA00022833"/>
    </source>
</evidence>
<evidence type="ECO:0000256" key="7">
    <source>
        <dbReference type="RuleBase" id="RU361195"/>
    </source>
</evidence>
<dbReference type="Gene3D" id="2.60.200.10">
    <property type="match status" value="1"/>
</dbReference>
<dbReference type="PANTHER" id="PTHR13703">
    <property type="entry name" value="SMAD"/>
    <property type="match status" value="1"/>
</dbReference>
<keyword evidence="3" id="KW-0862">Zinc</keyword>
<dbReference type="PANTHER" id="PTHR13703:SF45">
    <property type="entry name" value="MOTHERS AGAINST DECAPENTAPLEGIC HOMOLOG"/>
    <property type="match status" value="1"/>
</dbReference>
<gene>
    <name evidence="10" type="ORF">MENT_LOCUS54725</name>
</gene>
<keyword evidence="4 7" id="KW-0805">Transcription regulation</keyword>
<dbReference type="InterPro" id="IPR017855">
    <property type="entry name" value="SMAD-like_dom_sf"/>
</dbReference>
<dbReference type="GO" id="GO:0030509">
    <property type="term" value="P:BMP signaling pathway"/>
    <property type="evidence" value="ECO:0007669"/>
    <property type="project" value="TreeGrafter"/>
</dbReference>
<dbReference type="Pfam" id="PF03165">
    <property type="entry name" value="MH1"/>
    <property type="match status" value="1"/>
</dbReference>
<dbReference type="GO" id="GO:0071144">
    <property type="term" value="C:heteromeric SMAD protein complex"/>
    <property type="evidence" value="ECO:0007669"/>
    <property type="project" value="TreeGrafter"/>
</dbReference>
<accession>A0A6V7XPG8</accession>
<dbReference type="AlphaFoldDB" id="A0A6V7XPG8"/>
<dbReference type="InterPro" id="IPR036578">
    <property type="entry name" value="SMAD_MH1_sf"/>
</dbReference>
<comment type="caution">
    <text evidence="10">The sequence shown here is derived from an EMBL/GenBank/DDBJ whole genome shotgun (WGS) entry which is preliminary data.</text>
</comment>
<dbReference type="PROSITE" id="PS51076">
    <property type="entry name" value="MH2"/>
    <property type="match status" value="1"/>
</dbReference>
<dbReference type="CDD" id="cd10492">
    <property type="entry name" value="MH1_SMAD_4"/>
    <property type="match status" value="1"/>
</dbReference>
<dbReference type="GO" id="GO:0046872">
    <property type="term" value="F:metal ion binding"/>
    <property type="evidence" value="ECO:0007669"/>
    <property type="project" value="UniProtKB-KW"/>
</dbReference>
<comment type="subcellular location">
    <subcellularLocation>
        <location evidence="7">Cytoplasm</location>
    </subcellularLocation>
    <subcellularLocation>
        <location evidence="7">Nucleus</location>
    </subcellularLocation>
</comment>
<dbReference type="GO" id="GO:0000978">
    <property type="term" value="F:RNA polymerase II cis-regulatory region sequence-specific DNA binding"/>
    <property type="evidence" value="ECO:0007669"/>
    <property type="project" value="TreeGrafter"/>
</dbReference>
<dbReference type="SUPFAM" id="SSF56366">
    <property type="entry name" value="SMAD MH1 domain"/>
    <property type="match status" value="1"/>
</dbReference>
<dbReference type="Pfam" id="PF03166">
    <property type="entry name" value="MH2"/>
    <property type="match status" value="1"/>
</dbReference>
<dbReference type="Gene3D" id="3.90.520.10">
    <property type="entry name" value="SMAD MH1 domain"/>
    <property type="match status" value="1"/>
</dbReference>
<dbReference type="GO" id="GO:0005737">
    <property type="term" value="C:cytoplasm"/>
    <property type="evidence" value="ECO:0007669"/>
    <property type="project" value="UniProtKB-SubCell"/>
</dbReference>
<dbReference type="InterPro" id="IPR013019">
    <property type="entry name" value="MAD_homology_MH1"/>
</dbReference>
<dbReference type="InterPro" id="IPR001132">
    <property type="entry name" value="SMAD_dom_Dwarfin-type"/>
</dbReference>
<evidence type="ECO:0000256" key="6">
    <source>
        <dbReference type="ARBA" id="ARBA00023242"/>
    </source>
</evidence>
<evidence type="ECO:0000256" key="5">
    <source>
        <dbReference type="ARBA" id="ARBA00023163"/>
    </source>
</evidence>
<sequence length="461" mass="51326">MNNSVNNGDGLPLVQNTQQQATTDPCAQLVHILMCYHQGGDDPEFIHKAIESLVKKLKDRREQLDALISAVTSAGKQPSGCVAIHRSLDGRLQVAGRKGVPNVVYARIWRWPNVNKSELVKLPVCQTPTNHQDLICINPYHYDRVVSYELSSLQMDPLPPINSNQHILTNLDGPSSSQQNLENPSFTERKCQVITHLAAENQLIGNEMNFYSNEQWQSSLFETCSNISGPCNMNGLYPQNAPKYWCSITYFELDTQVGETFKAPWNMSNIYVDGGMDPNGSENGRFCLGALSNVHRSESSEKARLHIGKGIRLQIVDSSEDCNIFVECCSQKGIFVKSCFLDFQNGLGYGSAVHKFCFGAIRKVFNLKWAYTEMVEKKRRANMAAMVKAYAVAGIAPQNGLVQDSGTGVDDLRATCCTIAISFVKGWGIGYPRSTIKETPCWIEIQLFRPLQLLNELLSSN</sequence>
<feature type="domain" description="MH2" evidence="9">
    <location>
        <begin position="245"/>
        <end position="461"/>
    </location>
</feature>
<dbReference type="Proteomes" id="UP000580250">
    <property type="component" value="Unassembled WGS sequence"/>
</dbReference>
<comment type="similarity">
    <text evidence="1 7">Belongs to the dwarfin/SMAD family.</text>
</comment>
<evidence type="ECO:0000259" key="8">
    <source>
        <dbReference type="PROSITE" id="PS51075"/>
    </source>
</evidence>
<proteinExistence type="inferred from homology"/>
<dbReference type="PROSITE" id="PS51075">
    <property type="entry name" value="MH1"/>
    <property type="match status" value="1"/>
</dbReference>
<dbReference type="SMART" id="SM00523">
    <property type="entry name" value="DWA"/>
    <property type="match status" value="1"/>
</dbReference>
<dbReference type="GO" id="GO:0000981">
    <property type="term" value="F:DNA-binding transcription factor activity, RNA polymerase II-specific"/>
    <property type="evidence" value="ECO:0007669"/>
    <property type="project" value="TreeGrafter"/>
</dbReference>
<keyword evidence="2" id="KW-0479">Metal-binding</keyword>
<dbReference type="SUPFAM" id="SSF49879">
    <property type="entry name" value="SMAD/FHA domain"/>
    <property type="match status" value="1"/>
</dbReference>
<evidence type="ECO:0000256" key="2">
    <source>
        <dbReference type="ARBA" id="ARBA00022723"/>
    </source>
</evidence>
<reference evidence="10 11" key="1">
    <citation type="submission" date="2020-08" db="EMBL/GenBank/DDBJ databases">
        <authorList>
            <person name="Koutsovoulos G."/>
            <person name="Danchin GJ E."/>
        </authorList>
    </citation>
    <scope>NUCLEOTIDE SEQUENCE [LARGE SCALE GENOMIC DNA]</scope>
</reference>
<dbReference type="GO" id="GO:0051239">
    <property type="term" value="P:regulation of multicellular organismal process"/>
    <property type="evidence" value="ECO:0007669"/>
    <property type="project" value="UniProtKB-ARBA"/>
</dbReference>
<dbReference type="GO" id="GO:0009653">
    <property type="term" value="P:anatomical structure morphogenesis"/>
    <property type="evidence" value="ECO:0007669"/>
    <property type="project" value="TreeGrafter"/>
</dbReference>
<protein>
    <recommendedName>
        <fullName evidence="7">Mothers against decapentaplegic homolog</fullName>
        <shortName evidence="7">MAD homolog</shortName>
        <shortName evidence="7">Mothers against DPP homolog</shortName>
    </recommendedName>
    <alternativeName>
        <fullName evidence="7">SMAD family member</fullName>
    </alternativeName>
</protein>
<evidence type="ECO:0000259" key="9">
    <source>
        <dbReference type="PROSITE" id="PS51076"/>
    </source>
</evidence>
<dbReference type="GO" id="GO:0050793">
    <property type="term" value="P:regulation of developmental process"/>
    <property type="evidence" value="ECO:0007669"/>
    <property type="project" value="UniProtKB-ARBA"/>
</dbReference>
<keyword evidence="5 7" id="KW-0804">Transcription</keyword>
<dbReference type="SMART" id="SM00524">
    <property type="entry name" value="DWB"/>
    <property type="match status" value="1"/>
</dbReference>
<dbReference type="InterPro" id="IPR008984">
    <property type="entry name" value="SMAD_FHA_dom_sf"/>
</dbReference>
<organism evidence="10 11">
    <name type="scientific">Meloidogyne enterolobii</name>
    <name type="common">Root-knot nematode worm</name>
    <name type="synonym">Meloidogyne mayaguensis</name>
    <dbReference type="NCBI Taxonomy" id="390850"/>
    <lineage>
        <taxon>Eukaryota</taxon>
        <taxon>Metazoa</taxon>
        <taxon>Ecdysozoa</taxon>
        <taxon>Nematoda</taxon>
        <taxon>Chromadorea</taxon>
        <taxon>Rhabditida</taxon>
        <taxon>Tylenchina</taxon>
        <taxon>Tylenchomorpha</taxon>
        <taxon>Tylenchoidea</taxon>
        <taxon>Meloidogynidae</taxon>
        <taxon>Meloidogyninae</taxon>
        <taxon>Meloidogyne</taxon>
    </lineage>
</organism>
<dbReference type="GO" id="GO:0009791">
    <property type="term" value="P:post-embryonic development"/>
    <property type="evidence" value="ECO:0007669"/>
    <property type="project" value="UniProtKB-ARBA"/>
</dbReference>
<dbReference type="EMBL" id="CAJEWN010001970">
    <property type="protein sequence ID" value="CAD2201195.1"/>
    <property type="molecule type" value="Genomic_DNA"/>
</dbReference>
<evidence type="ECO:0000256" key="1">
    <source>
        <dbReference type="ARBA" id="ARBA00005545"/>
    </source>
</evidence>
<keyword evidence="7" id="KW-0963">Cytoplasm</keyword>
<dbReference type="GO" id="GO:0070411">
    <property type="term" value="F:I-SMAD binding"/>
    <property type="evidence" value="ECO:0007669"/>
    <property type="project" value="TreeGrafter"/>
</dbReference>
<feature type="domain" description="MH1" evidence="8">
    <location>
        <begin position="28"/>
        <end position="151"/>
    </location>
</feature>
<name>A0A6V7XPG8_MELEN</name>
<dbReference type="GO" id="GO:0060395">
    <property type="term" value="P:SMAD protein signal transduction"/>
    <property type="evidence" value="ECO:0007669"/>
    <property type="project" value="TreeGrafter"/>
</dbReference>